<dbReference type="RefSeq" id="WP_073377695.1">
    <property type="nucleotide sequence ID" value="NZ_FQZK01000004.1"/>
</dbReference>
<dbReference type="AlphaFoldDB" id="A0A1M6H6G9"/>
<dbReference type="Proteomes" id="UP000184452">
    <property type="component" value="Unassembled WGS sequence"/>
</dbReference>
<organism evidence="2 3">
    <name type="scientific">Nocardiopsis flavescens</name>
    <dbReference type="NCBI Taxonomy" id="758803"/>
    <lineage>
        <taxon>Bacteria</taxon>
        <taxon>Bacillati</taxon>
        <taxon>Actinomycetota</taxon>
        <taxon>Actinomycetes</taxon>
        <taxon>Streptosporangiales</taxon>
        <taxon>Nocardiopsidaceae</taxon>
        <taxon>Nocardiopsis</taxon>
    </lineage>
</organism>
<dbReference type="EMBL" id="FQZK01000004">
    <property type="protein sequence ID" value="SHJ17709.1"/>
    <property type="molecule type" value="Genomic_DNA"/>
</dbReference>
<evidence type="ECO:0000313" key="3">
    <source>
        <dbReference type="Proteomes" id="UP000184452"/>
    </source>
</evidence>
<reference evidence="2 3" key="1">
    <citation type="submission" date="2016-11" db="EMBL/GenBank/DDBJ databases">
        <authorList>
            <person name="Jaros S."/>
            <person name="Januszkiewicz K."/>
            <person name="Wedrychowicz H."/>
        </authorList>
    </citation>
    <scope>NUCLEOTIDE SEQUENCE [LARGE SCALE GENOMIC DNA]</scope>
    <source>
        <strain evidence="2 3">CGMCC 4.5723</strain>
    </source>
</reference>
<gene>
    <name evidence="2" type="ORF">SAMN05421803_10451</name>
</gene>
<evidence type="ECO:0000313" key="2">
    <source>
        <dbReference type="EMBL" id="SHJ17709.1"/>
    </source>
</evidence>
<sequence length="552" mass="57751">MVCAGSDGGRPGRPRVVPEDGDPSAAESEADPGGGSGLPRGCPARAFALEREYGRFEESLPMSGWGMGGRASFAPPSETALAGDAAQTVPLRDLLELARWITPERPVTSAGTLDAGDVRAAVEELGLWPAVSEEAAAERSERLRRLRNGRELPEFAALWRAAVELEVIEVASGVARPCAGIADGDPEELLDVWEALFLSAVEGDEVPGREVGGDEVLAAALCMLQEMPRGAEVPLMDLVDLARDLRRDRHPSEPEHLAYPAVIEAMYAGVVRLARAGAVRLVGRSPAGLLVPHRLGRGRAPRPLWPGAQETTSTEQVDGAVALTALGRYGAQLLLPEGDPAWAEVPAPRAGDGGGSGTGDTAGFLDSLSALPLRWHAAEVQPWLSVRTAAQAVREIAAAAADPTPLGALRRTIGVSVLSVVGDEAAPELRLLLASGRPEATGLAAGALMALPGTSAEEHRRLLAEYGPWWTIDTVSGLLALGEEHLDELFGPGNGGRPDPLGELLLSGEGRAGRVDHPAALPVLEALGRLHPDEEVASAARRAADEVRARRG</sequence>
<name>A0A1M6H6G9_9ACTN</name>
<protein>
    <submittedName>
        <fullName evidence="2">Uncharacterized protein</fullName>
    </submittedName>
</protein>
<proteinExistence type="predicted"/>
<accession>A0A1M6H6G9</accession>
<feature type="compositionally biased region" description="Gly residues" evidence="1">
    <location>
        <begin position="1"/>
        <end position="11"/>
    </location>
</feature>
<keyword evidence="3" id="KW-1185">Reference proteome</keyword>
<evidence type="ECO:0000256" key="1">
    <source>
        <dbReference type="SAM" id="MobiDB-lite"/>
    </source>
</evidence>
<feature type="region of interest" description="Disordered" evidence="1">
    <location>
        <begin position="1"/>
        <end position="42"/>
    </location>
</feature>
<dbReference type="STRING" id="758803.SAMN05421803_10451"/>